<dbReference type="PROSITE" id="PS50837">
    <property type="entry name" value="NACHT"/>
    <property type="match status" value="1"/>
</dbReference>
<dbReference type="Pfam" id="PF24883">
    <property type="entry name" value="NPHP3_N"/>
    <property type="match status" value="1"/>
</dbReference>
<dbReference type="Pfam" id="PF25053">
    <property type="entry name" value="DUF7791"/>
    <property type="match status" value="1"/>
</dbReference>
<dbReference type="PANTHER" id="PTHR10039">
    <property type="entry name" value="AMELOGENIN"/>
    <property type="match status" value="1"/>
</dbReference>
<dbReference type="EMBL" id="JANPWZ010000749">
    <property type="protein sequence ID" value="KAJ3572627.1"/>
    <property type="molecule type" value="Genomic_DNA"/>
</dbReference>
<feature type="region of interest" description="Disordered" evidence="2">
    <location>
        <begin position="920"/>
        <end position="942"/>
    </location>
</feature>
<dbReference type="PANTHER" id="PTHR10039:SF5">
    <property type="entry name" value="NACHT DOMAIN-CONTAINING PROTEIN"/>
    <property type="match status" value="1"/>
</dbReference>
<keyword evidence="5" id="KW-1185">Reference proteome</keyword>
<dbReference type="VEuPathDB" id="FungiDB:F4678DRAFT_420102"/>
<dbReference type="InterPro" id="IPR056693">
    <property type="entry name" value="DUF7791"/>
</dbReference>
<accession>A0A9W8NFC4</accession>
<dbReference type="Pfam" id="PF21711">
    <property type="entry name" value="DCTN5"/>
    <property type="match status" value="1"/>
</dbReference>
<dbReference type="Proteomes" id="UP001148614">
    <property type="component" value="Unassembled WGS sequence"/>
</dbReference>
<proteinExistence type="predicted"/>
<evidence type="ECO:0000313" key="5">
    <source>
        <dbReference type="Proteomes" id="UP001148614"/>
    </source>
</evidence>
<gene>
    <name evidence="4" type="ORF">NPX13_g4985</name>
</gene>
<dbReference type="VEuPathDB" id="FungiDB:F4678DRAFT_53477"/>
<dbReference type="InterPro" id="IPR027417">
    <property type="entry name" value="P-loop_NTPase"/>
</dbReference>
<name>A0A9W8NFC4_9PEZI</name>
<dbReference type="SUPFAM" id="SSF52540">
    <property type="entry name" value="P-loop containing nucleoside triphosphate hydrolases"/>
    <property type="match status" value="1"/>
</dbReference>
<reference evidence="4" key="1">
    <citation type="submission" date="2022-07" db="EMBL/GenBank/DDBJ databases">
        <title>Genome Sequence of Xylaria arbuscula.</title>
        <authorList>
            <person name="Buettner E."/>
        </authorList>
    </citation>
    <scope>NUCLEOTIDE SEQUENCE</scope>
    <source>
        <strain evidence="4">VT107</strain>
    </source>
</reference>
<evidence type="ECO:0000313" key="4">
    <source>
        <dbReference type="EMBL" id="KAJ3572627.1"/>
    </source>
</evidence>
<keyword evidence="1" id="KW-0677">Repeat</keyword>
<evidence type="ECO:0000259" key="3">
    <source>
        <dbReference type="PROSITE" id="PS50837"/>
    </source>
</evidence>
<sequence length="942" mass="108674">MAEIAGLISSIITFIDFGIKIVSGAQDVRNSAQGMTAEVRELEHVIRDAQHYNDLVKTQRASGRWFSNDELDVLGMVAECEESVRELQKLMGTLKMRTDVLSQTLESARVFTRSFRKANEINSLRLKLDSMAARIWKHVANIMSDANSSTLDRERHSSLLKTLSEIRVSYSELYVQHSSKLDSITRDVLGLSEQAQKANEHQRVHQHQQLTNLKAHLDNLFREQTICAQHIKLLKSLYFPELRRRWRQIPEAETQTNEWIYDPQKTSFLSWLESQNDDDGLFYITGKAGSGKSTLMKFIAENERTTKSLRKWARTSKLCTAEFYFWNQGTEMQKSSHGLFQSLLYQILRSTPDLIIPACKDRLSHEVWEMRELHEAYQTIAQQTKSNARFCFFIDGLDEYEGEEKEVVQLLQTLSTIPHVKICASSRPGRQYESFLRRGSRTLDIASFTQEDMRKYVDKHLQSSTQWQKLAKTERACQDIIYNISTRASGVWLWVFLVTRDIIKEVDKSEGVATLRKIVDEFPPDLYHYFKRIIERIPRLHREEMAQIFLITLETRSPLPIYAFALLAKEAEDEDYAIRAPMKPVRREDIVSEYPTMKKRLLNRCGDLLVVHEQPHEVLWKSFPVEFLHRTVHEFLREYDEQLRAYLYREFEPVLSLCKIYLSFLKAVSVFKVEGRDALLPIDPGGQIQEYTFEFFQYAREFEKQNKLKDETPLVRLIDHLDVVNSEHARAVLGDDTHWSNEWFIMPPRDPLLKVDRLDRRTWSRCSFLALVVEAGLVNYVRAKLATDQRNITSRGLLLDHALRPPSSRLAASGYKRDVDISIEPINISMIKLLLDHGADPNERYQSAEQSWYEATHQLIRAGARSNRLDGLIRVKGEYIETDTGNKVARKAVLVGTQHIMLGGKTIIQAEAMIRGDLARTSQPASTPGAAPGNRSPTCPSA</sequence>
<comment type="caution">
    <text evidence="4">The sequence shown here is derived from an EMBL/GenBank/DDBJ whole genome shotgun (WGS) entry which is preliminary data.</text>
</comment>
<dbReference type="AlphaFoldDB" id="A0A9W8NFC4"/>
<evidence type="ECO:0000256" key="2">
    <source>
        <dbReference type="SAM" id="MobiDB-lite"/>
    </source>
</evidence>
<feature type="domain" description="NACHT" evidence="3">
    <location>
        <begin position="280"/>
        <end position="429"/>
    </location>
</feature>
<organism evidence="4 5">
    <name type="scientific">Xylaria arbuscula</name>
    <dbReference type="NCBI Taxonomy" id="114810"/>
    <lineage>
        <taxon>Eukaryota</taxon>
        <taxon>Fungi</taxon>
        <taxon>Dikarya</taxon>
        <taxon>Ascomycota</taxon>
        <taxon>Pezizomycotina</taxon>
        <taxon>Sordariomycetes</taxon>
        <taxon>Xylariomycetidae</taxon>
        <taxon>Xylariales</taxon>
        <taxon>Xylariaceae</taxon>
        <taxon>Xylaria</taxon>
    </lineage>
</organism>
<protein>
    <recommendedName>
        <fullName evidence="3">NACHT domain-containing protein</fullName>
    </recommendedName>
</protein>
<dbReference type="InterPro" id="IPR007111">
    <property type="entry name" value="NACHT_NTPase"/>
</dbReference>
<dbReference type="Gene3D" id="3.40.50.300">
    <property type="entry name" value="P-loop containing nucleotide triphosphate hydrolases"/>
    <property type="match status" value="1"/>
</dbReference>
<evidence type="ECO:0000256" key="1">
    <source>
        <dbReference type="ARBA" id="ARBA00022737"/>
    </source>
</evidence>
<dbReference type="InterPro" id="IPR056884">
    <property type="entry name" value="NPHP3-like_N"/>
</dbReference>